<name>A0ACD2HI32_9GAMM</name>
<dbReference type="Proteomes" id="UP000293092">
    <property type="component" value="Unassembled WGS sequence"/>
</dbReference>
<comment type="caution">
    <text evidence="1">The sequence shown here is derived from an EMBL/GenBank/DDBJ whole genome shotgun (WGS) entry which is preliminary data.</text>
</comment>
<dbReference type="EMBL" id="PIQJ01000001">
    <property type="protein sequence ID" value="RZQ56273.1"/>
    <property type="molecule type" value="Genomic_DNA"/>
</dbReference>
<keyword evidence="2" id="KW-1185">Reference proteome</keyword>
<reference evidence="1" key="1">
    <citation type="submission" date="2017-11" db="EMBL/GenBank/DDBJ databases">
        <title>Comparative genomic and phylogenomic analyses of the family Idiomarinaceae.</title>
        <authorList>
            <person name="Liu Y."/>
            <person name="Shao Z."/>
        </authorList>
    </citation>
    <scope>NUCLEOTIDE SEQUENCE</scope>
    <source>
        <strain evidence="1">PIN1</strain>
    </source>
</reference>
<evidence type="ECO:0000313" key="1">
    <source>
        <dbReference type="EMBL" id="RZQ56273.1"/>
    </source>
</evidence>
<accession>A0ACD2HI32</accession>
<sequence length="176" mass="19515">MMANLLQQFVQRVPGLEAQLNQMNQREKLLVSVAVVLFVITLAYFIAWKPLADGIAEREAKIDAQQELLQWVRENTGRYLAQTGGVQSKDSTPTSSMSGSMSERVTRLASAAKIEVTRMQPQSDSLVVVIDQVPFNTLLQLIENLETRAGLVIEHLDATEGGEPGIVRVRRLQVAE</sequence>
<protein>
    <submittedName>
        <fullName evidence="1">Type II secretion system protein M</fullName>
    </submittedName>
</protein>
<organism evidence="1 2">
    <name type="scientific">Pseudidiomarina tainanensis</name>
    <dbReference type="NCBI Taxonomy" id="502365"/>
    <lineage>
        <taxon>Bacteria</taxon>
        <taxon>Pseudomonadati</taxon>
        <taxon>Pseudomonadota</taxon>
        <taxon>Gammaproteobacteria</taxon>
        <taxon>Alteromonadales</taxon>
        <taxon>Idiomarinaceae</taxon>
        <taxon>Pseudidiomarina</taxon>
    </lineage>
</organism>
<evidence type="ECO:0000313" key="2">
    <source>
        <dbReference type="Proteomes" id="UP000293092"/>
    </source>
</evidence>
<proteinExistence type="predicted"/>
<gene>
    <name evidence="1" type="ORF">CWI82_02890</name>
</gene>